<comment type="caution">
    <text evidence="3">The sequence shown here is derived from an EMBL/GenBank/DDBJ whole genome shotgun (WGS) entry which is preliminary data.</text>
</comment>
<proteinExistence type="inferred from homology"/>
<keyword evidence="2" id="KW-0564">Palmitate</keyword>
<name>A0ABV2QFB3_9BURK</name>
<keyword evidence="4" id="KW-1185">Reference proteome</keyword>
<dbReference type="InterPro" id="IPR003423">
    <property type="entry name" value="OMP_efflux"/>
</dbReference>
<sequence>MAVTTYRIITQGLSLGLLLLVGACSMAPRDPSAPLEVSASWKNAPTAEGWVSADAARSWDAGQWWTLFQDPVLAGLMERVDISNQNLALAVANVAQAQALLTQQQAALWPTLGVQGGVQRSGGGGSTGSGSSLSASLSASWAPDLWGRLGDAARAQAANVQASQADLANARLSAQGSLAAAYFALREADAEIALLDDTVTAYERSTQITQNRYDAGVAARTDLLQAQATLLSAQANRTALGRSRAIYEHAIALLVGQTPADFSVEAQQWVGVVPEVPVGVPSTLLLRRPDIARAERSVAAANLQIGVARSAFFPNLTLSASGGPSTGFPVSNLFSASNLLWSLGLSVAETLFDAGARQARVDQTMAARDAAIASYRQTALAAMGQVEDQLTTLQTLAVQTDQTRQAADAAARVEQQVLNSYQAGLSAYTAVVTAQATALSQRRALLQLQLQRQQAAVGLIQALGGGWQAPWEAVATP</sequence>
<dbReference type="EMBL" id="JBEPSH010000011">
    <property type="protein sequence ID" value="MET4579710.1"/>
    <property type="molecule type" value="Genomic_DNA"/>
</dbReference>
<dbReference type="Pfam" id="PF02321">
    <property type="entry name" value="OEP"/>
    <property type="match status" value="2"/>
</dbReference>
<dbReference type="NCBIfam" id="TIGR01845">
    <property type="entry name" value="outer_NodT"/>
    <property type="match status" value="1"/>
</dbReference>
<dbReference type="PANTHER" id="PTHR30203:SF33">
    <property type="entry name" value="BLR4455 PROTEIN"/>
    <property type="match status" value="1"/>
</dbReference>
<dbReference type="InterPro" id="IPR010131">
    <property type="entry name" value="MdtP/NodT-like"/>
</dbReference>
<protein>
    <submittedName>
        <fullName evidence="3">NodT family efflux transporter outer membrane factor (OMF) lipoprotein</fullName>
    </submittedName>
</protein>
<comment type="subcellular location">
    <subcellularLocation>
        <location evidence="2">Cell membrane</location>
        <topology evidence="2">Lipid-anchor</topology>
    </subcellularLocation>
</comment>
<keyword evidence="2" id="KW-0472">Membrane</keyword>
<evidence type="ECO:0000313" key="3">
    <source>
        <dbReference type="EMBL" id="MET4579710.1"/>
    </source>
</evidence>
<dbReference type="PANTHER" id="PTHR30203">
    <property type="entry name" value="OUTER MEMBRANE CATION EFFLUX PROTEIN"/>
    <property type="match status" value="1"/>
</dbReference>
<keyword evidence="2 3" id="KW-0449">Lipoprotein</keyword>
<dbReference type="PROSITE" id="PS51257">
    <property type="entry name" value="PROKAR_LIPOPROTEIN"/>
    <property type="match status" value="1"/>
</dbReference>
<dbReference type="SUPFAM" id="SSF56954">
    <property type="entry name" value="Outer membrane efflux proteins (OEP)"/>
    <property type="match status" value="1"/>
</dbReference>
<evidence type="ECO:0000256" key="1">
    <source>
        <dbReference type="ARBA" id="ARBA00007613"/>
    </source>
</evidence>
<dbReference type="Proteomes" id="UP001549320">
    <property type="component" value="Unassembled WGS sequence"/>
</dbReference>
<keyword evidence="2" id="KW-0812">Transmembrane</keyword>
<organism evidence="3 4">
    <name type="scientific">Ottowia thiooxydans</name>
    <dbReference type="NCBI Taxonomy" id="219182"/>
    <lineage>
        <taxon>Bacteria</taxon>
        <taxon>Pseudomonadati</taxon>
        <taxon>Pseudomonadota</taxon>
        <taxon>Betaproteobacteria</taxon>
        <taxon>Burkholderiales</taxon>
        <taxon>Comamonadaceae</taxon>
        <taxon>Ottowia</taxon>
    </lineage>
</organism>
<dbReference type="RefSeq" id="WP_354448065.1">
    <property type="nucleotide sequence ID" value="NZ_JBEPSH010000011.1"/>
</dbReference>
<reference evidence="3 4" key="1">
    <citation type="submission" date="2024-06" db="EMBL/GenBank/DDBJ databases">
        <title>Sorghum-associated microbial communities from plants grown in Nebraska, USA.</title>
        <authorList>
            <person name="Schachtman D."/>
        </authorList>
    </citation>
    <scope>NUCLEOTIDE SEQUENCE [LARGE SCALE GENOMIC DNA]</scope>
    <source>
        <strain evidence="3 4">2709</strain>
    </source>
</reference>
<keyword evidence="2" id="KW-1134">Transmembrane beta strand</keyword>
<dbReference type="Gene3D" id="1.20.1600.10">
    <property type="entry name" value="Outer membrane efflux proteins (OEP)"/>
    <property type="match status" value="1"/>
</dbReference>
<comment type="similarity">
    <text evidence="1 2">Belongs to the outer membrane factor (OMF) (TC 1.B.17) family.</text>
</comment>
<gene>
    <name evidence="3" type="ORF">ABIE13_004847</name>
</gene>
<evidence type="ECO:0000313" key="4">
    <source>
        <dbReference type="Proteomes" id="UP001549320"/>
    </source>
</evidence>
<accession>A0ABV2QFB3</accession>
<dbReference type="Gene3D" id="2.20.200.10">
    <property type="entry name" value="Outer membrane efflux proteins (OEP)"/>
    <property type="match status" value="1"/>
</dbReference>
<evidence type="ECO:0000256" key="2">
    <source>
        <dbReference type="RuleBase" id="RU362097"/>
    </source>
</evidence>